<dbReference type="Proteomes" id="UP001227386">
    <property type="component" value="Chromosome"/>
</dbReference>
<dbReference type="EMBL" id="CP035088">
    <property type="protein sequence ID" value="QBZ88741.1"/>
    <property type="molecule type" value="Genomic_DNA"/>
</dbReference>
<dbReference type="KEGG" id="pvk:EPZ47_08460"/>
<reference evidence="1" key="3">
    <citation type="submission" date="2019-01" db="EMBL/GenBank/DDBJ databases">
        <authorList>
            <person name="Zhang L."/>
        </authorList>
    </citation>
    <scope>NUCLEOTIDE SEQUENCE</scope>
    <source>
        <strain evidence="1">11K1</strain>
    </source>
</reference>
<dbReference type="EMBL" id="CP123771">
    <property type="protein sequence ID" value="WGO95067.1"/>
    <property type="molecule type" value="Genomic_DNA"/>
</dbReference>
<reference evidence="1 3" key="2">
    <citation type="journal article" date="2019" name="Front. Microbiol.">
        <title>In silico and Genetic Analyses of Cyclic Lipopeptide Synthetic Gene Clusters in Pseudomonas sp. 11K1.</title>
        <authorList>
            <person name="Zhao H."/>
            <person name="Liu Y.P."/>
            <person name="Zhang L.Q."/>
        </authorList>
    </citation>
    <scope>NUCLEOTIDE SEQUENCE [LARGE SCALE GENOMIC DNA]</scope>
    <source>
        <strain evidence="1 3">11K1</strain>
    </source>
</reference>
<reference evidence="2 4" key="1">
    <citation type="journal article" date="2012" name="Appl. Soil Ecol.">
        <title>Isolation and characterization of new plant growth-promoting bacterial endophytes.</title>
        <authorList>
            <person name="Rashid S."/>
            <person name="Charles T.C."/>
            <person name="Glick B.R."/>
        </authorList>
    </citation>
    <scope>NUCLEOTIDE SEQUENCE [LARGE SCALE GENOMIC DNA]</scope>
    <source>
        <strain evidence="2 4">YsS1</strain>
    </source>
</reference>
<dbReference type="AlphaFoldDB" id="A0A4P7PDS9"/>
<organism evidence="1 3">
    <name type="scientific">Pseudomonas viciae</name>
    <dbReference type="NCBI Taxonomy" id="2505979"/>
    <lineage>
        <taxon>Bacteria</taxon>
        <taxon>Pseudomonadati</taxon>
        <taxon>Pseudomonadota</taxon>
        <taxon>Gammaproteobacteria</taxon>
        <taxon>Pseudomonadales</taxon>
        <taxon>Pseudomonadaceae</taxon>
        <taxon>Pseudomonas</taxon>
    </lineage>
</organism>
<accession>A0A4P7PDS9</accession>
<reference evidence="2" key="4">
    <citation type="submission" date="2023-04" db="EMBL/GenBank/DDBJ databases">
        <authorList>
            <person name="Charles T.C."/>
            <person name="Cheng J."/>
            <person name="Lynch M."/>
            <person name="Van Dyk A."/>
        </authorList>
    </citation>
    <scope>NUCLEOTIDE SEQUENCE</scope>
    <source>
        <strain evidence="2">YsS1</strain>
    </source>
</reference>
<evidence type="ECO:0000313" key="2">
    <source>
        <dbReference type="EMBL" id="WGO95067.1"/>
    </source>
</evidence>
<dbReference type="RefSeq" id="WP_135844366.1">
    <property type="nucleotide sequence ID" value="NZ_CP035088.1"/>
</dbReference>
<gene>
    <name evidence="1" type="ORF">EPZ47_08460</name>
    <name evidence="2" type="ORF">QCD61_08280</name>
</gene>
<evidence type="ECO:0000313" key="1">
    <source>
        <dbReference type="EMBL" id="QBZ88741.1"/>
    </source>
</evidence>
<protein>
    <submittedName>
        <fullName evidence="1">Uncharacterized protein</fullName>
    </submittedName>
</protein>
<sequence>MKKIVLFLGTLAVASVTLTGCDESSQPQNNVVGRPEQVATPSQVIASQVLEMSLSSPESAAQMAAKAPESVAQAALEGAEQALSELQISPESAMLKLTSYAQLTAAIAAASPSSEVLRDAAEKTENARLRAVSALADAKQK</sequence>
<dbReference type="Proteomes" id="UP000296468">
    <property type="component" value="Chromosome"/>
</dbReference>
<evidence type="ECO:0000313" key="3">
    <source>
        <dbReference type="Proteomes" id="UP000296468"/>
    </source>
</evidence>
<dbReference type="PROSITE" id="PS51257">
    <property type="entry name" value="PROKAR_LIPOPROTEIN"/>
    <property type="match status" value="1"/>
</dbReference>
<evidence type="ECO:0000313" key="4">
    <source>
        <dbReference type="Proteomes" id="UP001227386"/>
    </source>
</evidence>
<proteinExistence type="predicted"/>
<name>A0A4P7PDS9_9PSED</name>
<keyword evidence="4" id="KW-1185">Reference proteome</keyword>